<reference evidence="1 2" key="1">
    <citation type="submission" date="2024-01" db="EMBL/GenBank/DDBJ databases">
        <title>Active colonisers of the gastrointestinal tract of Atlantic salmon farmed in a warm water region.</title>
        <authorList>
            <person name="Bowman J.P."/>
        </authorList>
    </citation>
    <scope>NUCLEOTIDE SEQUENCE [LARGE SCALE GENOMIC DNA]</scope>
    <source>
        <strain evidence="1 2">S4MW1</strain>
    </source>
</reference>
<dbReference type="Proteomes" id="UP001339429">
    <property type="component" value="Unassembled WGS sequence"/>
</dbReference>
<protein>
    <submittedName>
        <fullName evidence="1">Uncharacterized protein</fullName>
    </submittedName>
</protein>
<dbReference type="RefSeq" id="WP_327780246.1">
    <property type="nucleotide sequence ID" value="NZ_JAYXUD010000031.1"/>
</dbReference>
<gene>
    <name evidence="1" type="ORF">VXS00_18790</name>
</gene>
<organism evidence="1 2">
    <name type="scientific">Photobacterium piscicola</name>
    <dbReference type="NCBI Taxonomy" id="1378299"/>
    <lineage>
        <taxon>Bacteria</taxon>
        <taxon>Pseudomonadati</taxon>
        <taxon>Pseudomonadota</taxon>
        <taxon>Gammaproteobacteria</taxon>
        <taxon>Vibrionales</taxon>
        <taxon>Vibrionaceae</taxon>
        <taxon>Photobacterium</taxon>
    </lineage>
</organism>
<dbReference type="EMBL" id="JAYXUD010000031">
    <property type="protein sequence ID" value="MEC6900689.1"/>
    <property type="molecule type" value="Genomic_DNA"/>
</dbReference>
<proteinExistence type="predicted"/>
<comment type="caution">
    <text evidence="1">The sequence shown here is derived from an EMBL/GenBank/DDBJ whole genome shotgun (WGS) entry which is preliminary data.</text>
</comment>
<evidence type="ECO:0000313" key="2">
    <source>
        <dbReference type="Proteomes" id="UP001339429"/>
    </source>
</evidence>
<evidence type="ECO:0000313" key="1">
    <source>
        <dbReference type="EMBL" id="MEC6900689.1"/>
    </source>
</evidence>
<accession>A0ABU6LMR2</accession>
<keyword evidence="2" id="KW-1185">Reference proteome</keyword>
<sequence length="73" mass="8585">MTDNQSTSYMHSYNYNDMVCEDSKRAAVKAIKQETYCNNLNSYYRQDSSDYKAVSNNNKTKAELDIKYSKYIK</sequence>
<name>A0ABU6LMR2_9GAMM</name>